<feature type="active site" description="Nucleophile" evidence="8">
    <location>
        <position position="212"/>
    </location>
</feature>
<dbReference type="STRING" id="2018661.A0A2A2LAJ6"/>
<evidence type="ECO:0000256" key="5">
    <source>
        <dbReference type="ARBA" id="ARBA00022729"/>
    </source>
</evidence>
<dbReference type="GO" id="GO:0005773">
    <property type="term" value="C:vacuole"/>
    <property type="evidence" value="ECO:0007669"/>
    <property type="project" value="GOC"/>
</dbReference>
<dbReference type="AlphaFoldDB" id="A0A2A2LAJ6"/>
<feature type="region of interest" description="Disordered" evidence="10">
    <location>
        <begin position="331"/>
        <end position="350"/>
    </location>
</feature>
<dbReference type="FunFam" id="3.40.50.1460:FF:000006">
    <property type="entry name" value="Legumain"/>
    <property type="match status" value="1"/>
</dbReference>
<dbReference type="Proteomes" id="UP000218231">
    <property type="component" value="Unassembled WGS sequence"/>
</dbReference>
<dbReference type="PANTHER" id="PTHR12000:SF42">
    <property type="entry name" value="LEGUMAIN"/>
    <property type="match status" value="1"/>
</dbReference>
<feature type="signal peptide" evidence="11">
    <location>
        <begin position="1"/>
        <end position="22"/>
    </location>
</feature>
<proteinExistence type="inferred from homology"/>
<dbReference type="Gene3D" id="1.10.132.130">
    <property type="match status" value="1"/>
</dbReference>
<evidence type="ECO:0000256" key="2">
    <source>
        <dbReference type="ARBA" id="ARBA00009941"/>
    </source>
</evidence>
<dbReference type="PANTHER" id="PTHR12000">
    <property type="entry name" value="HEMOGLOBINASE FAMILY MEMBER"/>
    <property type="match status" value="1"/>
</dbReference>
<evidence type="ECO:0000256" key="4">
    <source>
        <dbReference type="ARBA" id="ARBA00022670"/>
    </source>
</evidence>
<dbReference type="Pfam" id="PF01650">
    <property type="entry name" value="Peptidase_C13"/>
    <property type="match status" value="1"/>
</dbReference>
<evidence type="ECO:0000259" key="12">
    <source>
        <dbReference type="Pfam" id="PF20985"/>
    </source>
</evidence>
<dbReference type="GO" id="GO:0051603">
    <property type="term" value="P:proteolysis involved in protein catabolic process"/>
    <property type="evidence" value="ECO:0007669"/>
    <property type="project" value="TreeGrafter"/>
</dbReference>
<reference evidence="13 14" key="1">
    <citation type="journal article" date="2017" name="Curr. Biol.">
        <title>Genome architecture and evolution of a unichromosomal asexual nematode.</title>
        <authorList>
            <person name="Fradin H."/>
            <person name="Zegar C."/>
            <person name="Gutwein M."/>
            <person name="Lucas J."/>
            <person name="Kovtun M."/>
            <person name="Corcoran D."/>
            <person name="Baugh L.R."/>
            <person name="Kiontke K."/>
            <person name="Gunsalus K."/>
            <person name="Fitch D.H."/>
            <person name="Piano F."/>
        </authorList>
    </citation>
    <scope>NUCLEOTIDE SEQUENCE [LARGE SCALE GENOMIC DNA]</scope>
    <source>
        <strain evidence="13">PF1309</strain>
    </source>
</reference>
<accession>A0A2A2LAJ6</accession>
<evidence type="ECO:0000313" key="14">
    <source>
        <dbReference type="Proteomes" id="UP000218231"/>
    </source>
</evidence>
<keyword evidence="9" id="KW-0175">Coiled coil</keyword>
<evidence type="ECO:0000256" key="11">
    <source>
        <dbReference type="SAM" id="SignalP"/>
    </source>
</evidence>
<feature type="chain" id="PRO_5012629733" description="legumain" evidence="11">
    <location>
        <begin position="23"/>
        <end position="481"/>
    </location>
</feature>
<evidence type="ECO:0000256" key="6">
    <source>
        <dbReference type="ARBA" id="ARBA00022801"/>
    </source>
</evidence>
<dbReference type="CDD" id="cd21115">
    <property type="entry name" value="legumain_C"/>
    <property type="match status" value="1"/>
</dbReference>
<evidence type="ECO:0000256" key="8">
    <source>
        <dbReference type="PIRSR" id="PIRSR019663-1"/>
    </source>
</evidence>
<evidence type="ECO:0000256" key="1">
    <source>
        <dbReference type="ARBA" id="ARBA00000810"/>
    </source>
</evidence>
<protein>
    <recommendedName>
        <fullName evidence="3">legumain</fullName>
        <ecNumber evidence="3">3.4.22.34</ecNumber>
    </recommendedName>
</protein>
<feature type="compositionally biased region" description="Acidic residues" evidence="10">
    <location>
        <begin position="331"/>
        <end position="346"/>
    </location>
</feature>
<dbReference type="Gene3D" id="3.40.50.1460">
    <property type="match status" value="1"/>
</dbReference>
<dbReference type="InterPro" id="IPR046427">
    <property type="entry name" value="Legumain_prodom_sf"/>
</dbReference>
<feature type="active site" evidence="8">
    <location>
        <position position="171"/>
    </location>
</feature>
<dbReference type="PRINTS" id="PR00776">
    <property type="entry name" value="HEMOGLOBNASE"/>
</dbReference>
<feature type="domain" description="Legumain prodomain" evidence="12">
    <location>
        <begin position="382"/>
        <end position="465"/>
    </location>
</feature>
<dbReference type="EMBL" id="LIAE01006968">
    <property type="protein sequence ID" value="PAV83311.1"/>
    <property type="molecule type" value="Genomic_DNA"/>
</dbReference>
<comment type="similarity">
    <text evidence="2">Belongs to the peptidase C13 family.</text>
</comment>
<dbReference type="PIRSF" id="PIRSF019663">
    <property type="entry name" value="Legumain"/>
    <property type="match status" value="1"/>
</dbReference>
<organism evidence="13 14">
    <name type="scientific">Diploscapter pachys</name>
    <dbReference type="NCBI Taxonomy" id="2018661"/>
    <lineage>
        <taxon>Eukaryota</taxon>
        <taxon>Metazoa</taxon>
        <taxon>Ecdysozoa</taxon>
        <taxon>Nematoda</taxon>
        <taxon>Chromadorea</taxon>
        <taxon>Rhabditida</taxon>
        <taxon>Rhabditina</taxon>
        <taxon>Rhabditomorpha</taxon>
        <taxon>Rhabditoidea</taxon>
        <taxon>Rhabditidae</taxon>
        <taxon>Diploscapter</taxon>
    </lineage>
</organism>
<keyword evidence="6" id="KW-0378">Hydrolase</keyword>
<evidence type="ECO:0000256" key="7">
    <source>
        <dbReference type="ARBA" id="ARBA00022807"/>
    </source>
</evidence>
<gene>
    <name evidence="13" type="ORF">WR25_19281</name>
</gene>
<dbReference type="GO" id="GO:0006624">
    <property type="term" value="P:vacuolar protein processing"/>
    <property type="evidence" value="ECO:0007669"/>
    <property type="project" value="TreeGrafter"/>
</dbReference>
<dbReference type="Pfam" id="PF20985">
    <property type="entry name" value="Legum_prodom"/>
    <property type="match status" value="1"/>
</dbReference>
<evidence type="ECO:0000256" key="9">
    <source>
        <dbReference type="SAM" id="Coils"/>
    </source>
</evidence>
<dbReference type="InterPro" id="IPR001096">
    <property type="entry name" value="Peptidase_C13"/>
</dbReference>
<comment type="catalytic activity">
    <reaction evidence="1">
        <text>Hydrolysis of proteins and small molecule substrates at -Asn-|-Xaa- bonds.</text>
        <dbReference type="EC" id="3.4.22.34"/>
    </reaction>
</comment>
<keyword evidence="14" id="KW-1185">Reference proteome</keyword>
<dbReference type="InterPro" id="IPR048501">
    <property type="entry name" value="Legum_prodom"/>
</dbReference>
<name>A0A2A2LAJ6_9BILA</name>
<keyword evidence="4" id="KW-0645">Protease</keyword>
<evidence type="ECO:0000313" key="13">
    <source>
        <dbReference type="EMBL" id="PAV83311.1"/>
    </source>
</evidence>
<dbReference type="OrthoDB" id="192611at2759"/>
<feature type="coiled-coil region" evidence="9">
    <location>
        <begin position="360"/>
        <end position="396"/>
    </location>
</feature>
<sequence>MKLSLFISFFFILIALSQITTASSWSRKLYDKFHFLFKNKFRFRSKPESNGKLCALLVAGSNGWYNYRHQADVAHAYHVLKSHGVHENDIIVMMFDDIANSKSNPFPGKLYNNPNGNDVYEGIKINYKGRSVSPDNFVAVLKGDKTKVHGGNGRVIDCGENDRVFIYFTDHGGVGLIAFPEGILSTKQLNDALDYMHENKKYGELVFYLEACESGSMFEGVLKDNKKIYAITAANGHESSWGTYCDNKWNLPCLGDLFSTNWMEDSDKEELTTETLETQFEIVRKETNLSHVIQFGDLSIAKEPVANFQGEPSSQHRRHKWKIGTVRNIDNVEDSEDDDDNDDDSDDVQKVSWPSRDIKLNHLKLQLDRTNSKLKASELAAEIEDIKDERREIKKVFFDLVSELADTKEEAVEIVNKRTAVLRVHCHHKLVHLFNLHCVNFSRHDYALKYTHILNNLCTYYGEEELILLKEVKAYCDKLDN</sequence>
<evidence type="ECO:0000256" key="10">
    <source>
        <dbReference type="SAM" id="MobiDB-lite"/>
    </source>
</evidence>
<keyword evidence="7" id="KW-0788">Thiol protease</keyword>
<comment type="caution">
    <text evidence="13">The sequence shown here is derived from an EMBL/GenBank/DDBJ whole genome shotgun (WGS) entry which is preliminary data.</text>
</comment>
<keyword evidence="5 11" id="KW-0732">Signal</keyword>
<evidence type="ECO:0000256" key="3">
    <source>
        <dbReference type="ARBA" id="ARBA00012628"/>
    </source>
</evidence>
<dbReference type="EC" id="3.4.22.34" evidence="3"/>
<dbReference type="GO" id="GO:0004197">
    <property type="term" value="F:cysteine-type endopeptidase activity"/>
    <property type="evidence" value="ECO:0007669"/>
    <property type="project" value="UniProtKB-EC"/>
</dbReference>